<dbReference type="RefSeq" id="WP_172236525.1">
    <property type="nucleotide sequence ID" value="NZ_JAFCLK010000008.1"/>
</dbReference>
<dbReference type="Proteomes" id="UP001314635">
    <property type="component" value="Unassembled WGS sequence"/>
</dbReference>
<protein>
    <submittedName>
        <fullName evidence="1">Uncharacterized protein</fullName>
    </submittedName>
</protein>
<keyword evidence="2" id="KW-1185">Reference proteome</keyword>
<dbReference type="EMBL" id="JAFCLK010000008">
    <property type="protein sequence ID" value="MBR1136234.1"/>
    <property type="molecule type" value="Genomic_DNA"/>
</dbReference>
<reference evidence="2" key="1">
    <citation type="journal article" date="2021" name="ISME J.">
        <title>Evolutionary origin and ecological implication of a unique nif island in free-living Bradyrhizobium lineages.</title>
        <authorList>
            <person name="Tao J."/>
        </authorList>
    </citation>
    <scope>NUCLEOTIDE SEQUENCE [LARGE SCALE GENOMIC DNA]</scope>
    <source>
        <strain evidence="2">SZCCT0094</strain>
    </source>
</reference>
<organism evidence="1 2">
    <name type="scientific">Bradyrhizobium denitrificans</name>
    <dbReference type="NCBI Taxonomy" id="2734912"/>
    <lineage>
        <taxon>Bacteria</taxon>
        <taxon>Pseudomonadati</taxon>
        <taxon>Pseudomonadota</taxon>
        <taxon>Alphaproteobacteria</taxon>
        <taxon>Hyphomicrobiales</taxon>
        <taxon>Nitrobacteraceae</taxon>
        <taxon>Bradyrhizobium</taxon>
    </lineage>
</organism>
<evidence type="ECO:0000313" key="1">
    <source>
        <dbReference type="EMBL" id="MBR1136234.1"/>
    </source>
</evidence>
<evidence type="ECO:0000313" key="2">
    <source>
        <dbReference type="Proteomes" id="UP001314635"/>
    </source>
</evidence>
<sequence>MGVVVLATSMLSLIPVIRGLLDVPIEAAWLLLLAGSGRYLFATTRFGICLATQAGTLPHSDCC</sequence>
<proteinExistence type="predicted"/>
<accession>A0ABS5G4J5</accession>
<name>A0ABS5G4J5_9BRAD</name>
<comment type="caution">
    <text evidence="1">The sequence shown here is derived from an EMBL/GenBank/DDBJ whole genome shotgun (WGS) entry which is preliminary data.</text>
</comment>
<gene>
    <name evidence="1" type="ORF">JQ619_10700</name>
</gene>